<feature type="domain" description="Response regulatory" evidence="2">
    <location>
        <begin position="7"/>
        <end position="126"/>
    </location>
</feature>
<protein>
    <recommendedName>
        <fullName evidence="2">Response regulatory domain-containing protein</fullName>
    </recommendedName>
</protein>
<dbReference type="Gene3D" id="3.40.50.2300">
    <property type="match status" value="1"/>
</dbReference>
<feature type="modified residue" description="4-aspartylphosphate" evidence="1">
    <location>
        <position position="62"/>
    </location>
</feature>
<evidence type="ECO:0000259" key="2">
    <source>
        <dbReference type="PROSITE" id="PS50110"/>
    </source>
</evidence>
<evidence type="ECO:0000256" key="1">
    <source>
        <dbReference type="PROSITE-ProRule" id="PRU00169"/>
    </source>
</evidence>
<dbReference type="KEGG" id="sapp:SAC06_04960"/>
<dbReference type="SUPFAM" id="SSF52172">
    <property type="entry name" value="CheY-like"/>
    <property type="match status" value="1"/>
</dbReference>
<dbReference type="EMBL" id="CP138335">
    <property type="protein sequence ID" value="XBW08906.1"/>
    <property type="molecule type" value="Genomic_DNA"/>
</dbReference>
<name>A0AAU7VA58_9ACTO</name>
<dbReference type="AlphaFoldDB" id="A0AAU7VA58"/>
<evidence type="ECO:0000313" key="3">
    <source>
        <dbReference type="EMBL" id="XBW08906.1"/>
    </source>
</evidence>
<sequence>MSEDAINILVYSDDAATRQQVIEGVGLRPAKDLPTVKWHEAATPWGAVDGLKQHSPALLILDGETQKSGGMSVAREIRDRFDDVPPIVILTARPQDAWLAEWAGAAEVVTAPLDPLDLQQRVSTALRSAR</sequence>
<dbReference type="GO" id="GO:0000160">
    <property type="term" value="P:phosphorelay signal transduction system"/>
    <property type="evidence" value="ECO:0007669"/>
    <property type="project" value="InterPro"/>
</dbReference>
<organism evidence="3">
    <name type="scientific">Scrofimicrobium appendicitidis</name>
    <dbReference type="NCBI Taxonomy" id="3079930"/>
    <lineage>
        <taxon>Bacteria</taxon>
        <taxon>Bacillati</taxon>
        <taxon>Actinomycetota</taxon>
        <taxon>Actinomycetes</taxon>
        <taxon>Actinomycetales</taxon>
        <taxon>Actinomycetaceae</taxon>
        <taxon>Scrofimicrobium</taxon>
    </lineage>
</organism>
<dbReference type="PROSITE" id="PS50110">
    <property type="entry name" value="RESPONSE_REGULATORY"/>
    <property type="match status" value="1"/>
</dbReference>
<proteinExistence type="predicted"/>
<reference evidence="3" key="1">
    <citation type="submission" date="2023-11" db="EMBL/GenBank/DDBJ databases">
        <title>Scrofimicrobium hongkongense sp. nov., isolated from a patient with peritonitis.</title>
        <authorList>
            <person name="Lao H.Y."/>
            <person name="Wong A.Y.P."/>
            <person name="Ng T.L."/>
            <person name="Wong R.Y.L."/>
            <person name="Yau M.C.Y."/>
            <person name="Lam J.Y.W."/>
            <person name="Siu G.K.H."/>
        </authorList>
    </citation>
    <scope>NUCLEOTIDE SEQUENCE</scope>
    <source>
        <strain evidence="3">R131</strain>
    </source>
</reference>
<dbReference type="SMART" id="SM00448">
    <property type="entry name" value="REC"/>
    <property type="match status" value="1"/>
</dbReference>
<gene>
    <name evidence="3" type="ORF">SAC06_04960</name>
</gene>
<dbReference type="InterPro" id="IPR001789">
    <property type="entry name" value="Sig_transdc_resp-reg_receiver"/>
</dbReference>
<keyword evidence="1" id="KW-0597">Phosphoprotein</keyword>
<dbReference type="InterPro" id="IPR011006">
    <property type="entry name" value="CheY-like_superfamily"/>
</dbReference>
<dbReference type="RefSeq" id="WP_350259106.1">
    <property type="nucleotide sequence ID" value="NZ_CP138335.1"/>
</dbReference>
<accession>A0AAU7VA58</accession>